<dbReference type="RefSeq" id="WP_008441701.1">
    <property type="nucleotide sequence ID" value="NZ_AOJK01000025.1"/>
</dbReference>
<sequence length="64" mass="7207">MFARSVDRRPRRARVSGRKDTPAGPGDRPTSRDPFGDADERLDAREIDGEPFGDAWYVEITDEA</sequence>
<dbReference type="EMBL" id="AOJK01000025">
    <property type="protein sequence ID" value="ELZ45818.1"/>
    <property type="molecule type" value="Genomic_DNA"/>
</dbReference>
<keyword evidence="3" id="KW-1185">Reference proteome</keyword>
<gene>
    <name evidence="2" type="ORF">C463_05260</name>
</gene>
<dbReference type="STRING" id="1227465.C463_05260"/>
<protein>
    <submittedName>
        <fullName evidence="2">Uncharacterized protein</fullName>
    </submittedName>
</protein>
<accession>M0EFF9</accession>
<dbReference type="OrthoDB" id="281801at2157"/>
<feature type="compositionally biased region" description="Basic and acidic residues" evidence="1">
    <location>
        <begin position="29"/>
        <end position="48"/>
    </location>
</feature>
<reference evidence="2 3" key="1">
    <citation type="journal article" date="2014" name="PLoS Genet.">
        <title>Phylogenetically driven sequencing of extremely halophilic archaea reveals strategies for static and dynamic osmo-response.</title>
        <authorList>
            <person name="Becker E.A."/>
            <person name="Seitzer P.M."/>
            <person name="Tritt A."/>
            <person name="Larsen D."/>
            <person name="Krusor M."/>
            <person name="Yao A.I."/>
            <person name="Wu D."/>
            <person name="Madern D."/>
            <person name="Eisen J.A."/>
            <person name="Darling A.E."/>
            <person name="Facciotti M.T."/>
        </authorList>
    </citation>
    <scope>NUCLEOTIDE SEQUENCE [LARGE SCALE GENOMIC DNA]</scope>
    <source>
        <strain evidence="2 3">DSM 19288</strain>
    </source>
</reference>
<name>M0EFF9_9EURY</name>
<organism evidence="2 3">
    <name type="scientific">Halorubrum californiense DSM 19288</name>
    <dbReference type="NCBI Taxonomy" id="1227465"/>
    <lineage>
        <taxon>Archaea</taxon>
        <taxon>Methanobacteriati</taxon>
        <taxon>Methanobacteriota</taxon>
        <taxon>Stenosarchaea group</taxon>
        <taxon>Halobacteria</taxon>
        <taxon>Halobacteriales</taxon>
        <taxon>Haloferacaceae</taxon>
        <taxon>Halorubrum</taxon>
    </lineage>
</organism>
<feature type="region of interest" description="Disordered" evidence="1">
    <location>
        <begin position="1"/>
        <end position="56"/>
    </location>
</feature>
<evidence type="ECO:0000313" key="3">
    <source>
        <dbReference type="Proteomes" id="UP000011586"/>
    </source>
</evidence>
<dbReference type="AlphaFoldDB" id="M0EFF9"/>
<evidence type="ECO:0000313" key="2">
    <source>
        <dbReference type="EMBL" id="ELZ45818.1"/>
    </source>
</evidence>
<evidence type="ECO:0000256" key="1">
    <source>
        <dbReference type="SAM" id="MobiDB-lite"/>
    </source>
</evidence>
<dbReference type="PATRIC" id="fig|1227465.4.peg.1029"/>
<dbReference type="Proteomes" id="UP000011586">
    <property type="component" value="Unassembled WGS sequence"/>
</dbReference>
<comment type="caution">
    <text evidence="2">The sequence shown here is derived from an EMBL/GenBank/DDBJ whole genome shotgun (WGS) entry which is preliminary data.</text>
</comment>
<proteinExistence type="predicted"/>